<dbReference type="SUPFAM" id="SSF57535">
    <property type="entry name" value="Complement control module/SCR domain"/>
    <property type="match status" value="2"/>
</dbReference>
<evidence type="ECO:0000256" key="4">
    <source>
        <dbReference type="SAM" id="Phobius"/>
    </source>
</evidence>
<evidence type="ECO:0000313" key="7">
    <source>
        <dbReference type="Ensembl" id="ENSSAUP00010049197.1"/>
    </source>
</evidence>
<dbReference type="GeneID" id="115595313"/>
<evidence type="ECO:0000313" key="8">
    <source>
        <dbReference type="Proteomes" id="UP000472265"/>
    </source>
</evidence>
<name>A0A671XDK2_SPAAU</name>
<dbReference type="GO" id="GO:0042010">
    <property type="term" value="F:interleukin-15 receptor activity"/>
    <property type="evidence" value="ECO:0007669"/>
    <property type="project" value="InterPro"/>
</dbReference>
<protein>
    <recommendedName>
        <fullName evidence="6">Sushi domain-containing protein</fullName>
    </recommendedName>
</protein>
<dbReference type="InterPro" id="IPR000436">
    <property type="entry name" value="Sushi_SCR_CCP_dom"/>
</dbReference>
<evidence type="ECO:0000256" key="5">
    <source>
        <dbReference type="SAM" id="SignalP"/>
    </source>
</evidence>
<reference evidence="7" key="3">
    <citation type="submission" date="2025-09" db="UniProtKB">
        <authorList>
            <consortium name="Ensembl"/>
        </authorList>
    </citation>
    <scope>IDENTIFICATION</scope>
</reference>
<feature type="transmembrane region" description="Helical" evidence="4">
    <location>
        <begin position="352"/>
        <end position="371"/>
    </location>
</feature>
<evidence type="ECO:0000256" key="2">
    <source>
        <dbReference type="PROSITE-ProRule" id="PRU00302"/>
    </source>
</evidence>
<organism evidence="7 8">
    <name type="scientific">Sparus aurata</name>
    <name type="common">Gilthead sea bream</name>
    <dbReference type="NCBI Taxonomy" id="8175"/>
    <lineage>
        <taxon>Eukaryota</taxon>
        <taxon>Metazoa</taxon>
        <taxon>Chordata</taxon>
        <taxon>Craniata</taxon>
        <taxon>Vertebrata</taxon>
        <taxon>Euteleostomi</taxon>
        <taxon>Actinopterygii</taxon>
        <taxon>Neopterygii</taxon>
        <taxon>Teleostei</taxon>
        <taxon>Neoteleostei</taxon>
        <taxon>Acanthomorphata</taxon>
        <taxon>Eupercaria</taxon>
        <taxon>Spariformes</taxon>
        <taxon>Sparidae</taxon>
        <taxon>Sparus</taxon>
    </lineage>
</organism>
<keyword evidence="2" id="KW-0768">Sushi</keyword>
<gene>
    <name evidence="7" type="primary">il15ra</name>
</gene>
<dbReference type="Gene3D" id="2.20.28.230">
    <property type="match status" value="2"/>
</dbReference>
<dbReference type="InParanoid" id="A0A671XDK2"/>
<dbReference type="PANTHER" id="PTHR15060">
    <property type="entry name" value="INTERLEUKIN-15 RECEPTOR SUBUNIT ALPHA"/>
    <property type="match status" value="1"/>
</dbReference>
<keyword evidence="5" id="KW-0732">Signal</keyword>
<reference evidence="7" key="2">
    <citation type="submission" date="2025-08" db="UniProtKB">
        <authorList>
            <consortium name="Ensembl"/>
        </authorList>
    </citation>
    <scope>IDENTIFICATION</scope>
</reference>
<dbReference type="InterPro" id="IPR035976">
    <property type="entry name" value="Sushi/SCR/CCP_sf"/>
</dbReference>
<evidence type="ECO:0000256" key="3">
    <source>
        <dbReference type="SAM" id="MobiDB-lite"/>
    </source>
</evidence>
<dbReference type="CTD" id="3601"/>
<comment type="caution">
    <text evidence="2">Lacks conserved residue(s) required for the propagation of feature annotation.</text>
</comment>
<dbReference type="Ensembl" id="ENSSAUT00010051768.1">
    <property type="protein sequence ID" value="ENSSAUP00010049197.1"/>
    <property type="gene ID" value="ENSSAUG00010020559.1"/>
</dbReference>
<keyword evidence="1" id="KW-1015">Disulfide bond</keyword>
<dbReference type="PANTHER" id="PTHR15060:SF0">
    <property type="entry name" value="INTERLEUKIN-15 RECEPTOR SUBUNIT ALPHA"/>
    <property type="match status" value="1"/>
</dbReference>
<dbReference type="GeneTree" id="ENSGT01030000234868"/>
<feature type="domain" description="Sushi" evidence="6">
    <location>
        <begin position="171"/>
        <end position="236"/>
    </location>
</feature>
<dbReference type="Proteomes" id="UP000472265">
    <property type="component" value="Chromosome 14"/>
</dbReference>
<keyword evidence="4" id="KW-1133">Transmembrane helix</keyword>
<reference evidence="7" key="1">
    <citation type="submission" date="2021-04" db="EMBL/GenBank/DDBJ databases">
        <authorList>
            <consortium name="Wellcome Sanger Institute Data Sharing"/>
        </authorList>
    </citation>
    <scope>NUCLEOTIDE SEQUENCE [LARGE SCALE GENOMIC DNA]</scope>
</reference>
<dbReference type="OMA" id="RERYVCH"/>
<feature type="domain" description="Sushi" evidence="6">
    <location>
        <begin position="29"/>
        <end position="96"/>
    </location>
</feature>
<dbReference type="InterPro" id="IPR042372">
    <property type="entry name" value="IL15RA"/>
</dbReference>
<sequence>MDLGFLVFSVFVMMISPLGDVRCSAGDAIDCPCPAIPPVDLTQPPPETCFKIDSRFRYSCTEGYVRKAGTSNLIKCQNTDTGGVAKWTVPTLQCIPDPNIIQMPPPSPAVKQVHTDIPPDSTIATTVTAATTGLQMTQSISTSASVTAETDCTEPTSSGLQGLSVHTQDGNDCPCPGIPPVNLTQPLPETCFQIDSRFRYNCTKGYVRKAGTSNLIKCQNTNGVAEWTEATLQCIPDPKIIPTPQPSPIVTQVHTDIPPDSTIATTVTAATTVLQMTQSISTSASVTAETDSTEPTSSGLQVLSVHTQAGTVVVTETKTTAGMTPASTTAVPSLWSTVEPQRHELTSTAAKISIGTLVIICACAGLSFYYYKRRTKNMIPVRTSEEDVPMSCSQPATAAESSRMNGDQDCGV</sequence>
<keyword evidence="4" id="KW-0472">Membrane</keyword>
<dbReference type="RefSeq" id="XP_030295468.1">
    <property type="nucleotide sequence ID" value="XM_030439608.1"/>
</dbReference>
<feature type="compositionally biased region" description="Polar residues" evidence="3">
    <location>
        <begin position="391"/>
        <end position="405"/>
    </location>
</feature>
<proteinExistence type="predicted"/>
<dbReference type="OrthoDB" id="9944172at2759"/>
<dbReference type="SMART" id="SM00032">
    <property type="entry name" value="CCP"/>
    <property type="match status" value="2"/>
</dbReference>
<dbReference type="AlphaFoldDB" id="A0A671XDK2"/>
<keyword evidence="4" id="KW-0812">Transmembrane</keyword>
<keyword evidence="8" id="KW-1185">Reference proteome</keyword>
<evidence type="ECO:0000256" key="1">
    <source>
        <dbReference type="ARBA" id="ARBA00023157"/>
    </source>
</evidence>
<feature type="signal peptide" evidence="5">
    <location>
        <begin position="1"/>
        <end position="23"/>
    </location>
</feature>
<feature type="region of interest" description="Disordered" evidence="3">
    <location>
        <begin position="385"/>
        <end position="412"/>
    </location>
</feature>
<evidence type="ECO:0000259" key="6">
    <source>
        <dbReference type="PROSITE" id="PS50923"/>
    </source>
</evidence>
<feature type="chain" id="PRO_5025688188" description="Sushi domain-containing protein" evidence="5">
    <location>
        <begin position="24"/>
        <end position="412"/>
    </location>
</feature>
<accession>A0A671XDK2</accession>
<dbReference type="PROSITE" id="PS50923">
    <property type="entry name" value="SUSHI"/>
    <property type="match status" value="2"/>
</dbReference>